<evidence type="ECO:0000256" key="6">
    <source>
        <dbReference type="ARBA" id="ARBA00022485"/>
    </source>
</evidence>
<evidence type="ECO:0000259" key="15">
    <source>
        <dbReference type="PROSITE" id="PS51918"/>
    </source>
</evidence>
<dbReference type="GO" id="GO:0005737">
    <property type="term" value="C:cytoplasm"/>
    <property type="evidence" value="ECO:0007669"/>
    <property type="project" value="UniProtKB-SubCell"/>
</dbReference>
<dbReference type="RefSeq" id="WP_036085347.1">
    <property type="nucleotide sequence ID" value="NZ_CBCSHQ010000014.1"/>
</dbReference>
<dbReference type="AlphaFoldDB" id="A0A099WAR7"/>
<dbReference type="InterPro" id="IPR034457">
    <property type="entry name" value="Organic_radical-activating"/>
</dbReference>
<dbReference type="PANTHER" id="PTHR30352:SF5">
    <property type="entry name" value="PYRUVATE FORMATE-LYASE 1-ACTIVATING ENZYME"/>
    <property type="match status" value="1"/>
</dbReference>
<dbReference type="GO" id="GO:0043365">
    <property type="term" value="F:[formate-C-acetyltransferase]-activating enzyme activity"/>
    <property type="evidence" value="ECO:0007669"/>
    <property type="project" value="UniProtKB-UniRule"/>
</dbReference>
<dbReference type="PROSITE" id="PS51918">
    <property type="entry name" value="RADICAL_SAM"/>
    <property type="match status" value="1"/>
</dbReference>
<evidence type="ECO:0000256" key="3">
    <source>
        <dbReference type="ARBA" id="ARBA00009777"/>
    </source>
</evidence>
<dbReference type="SUPFAM" id="SSF102114">
    <property type="entry name" value="Radical SAM enzymes"/>
    <property type="match status" value="1"/>
</dbReference>
<dbReference type="SFLD" id="SFLDG01118">
    <property type="entry name" value="activating_enzymes__group_2"/>
    <property type="match status" value="1"/>
</dbReference>
<proteinExistence type="inferred from homology"/>
<dbReference type="EMBL" id="JNFA01000019">
    <property type="protein sequence ID" value="KGL41533.1"/>
    <property type="molecule type" value="Genomic_DNA"/>
</dbReference>
<dbReference type="OrthoDB" id="9782387at2"/>
<evidence type="ECO:0000256" key="12">
    <source>
        <dbReference type="ARBA" id="ARBA00023014"/>
    </source>
</evidence>
<dbReference type="InterPro" id="IPR012839">
    <property type="entry name" value="Organic_radical_activase"/>
</dbReference>
<evidence type="ECO:0000256" key="10">
    <source>
        <dbReference type="ARBA" id="ARBA00023002"/>
    </source>
</evidence>
<comment type="cofactor">
    <cofactor evidence="14">
        <name>[4Fe-4S] cluster</name>
        <dbReference type="ChEBI" id="CHEBI:49883"/>
    </cofactor>
    <text evidence="14">Binds 1 [4Fe-4S] cluster. The cluster is coordinated with 3 cysteines and an exchangeable S-adenosyl-L-methionine.</text>
</comment>
<dbReference type="GeneID" id="58717075"/>
<dbReference type="InterPro" id="IPR012838">
    <property type="entry name" value="PFL1_activating"/>
</dbReference>
<dbReference type="GO" id="GO:0046872">
    <property type="term" value="F:metal ion binding"/>
    <property type="evidence" value="ECO:0007669"/>
    <property type="project" value="UniProtKB-UniRule"/>
</dbReference>
<protein>
    <recommendedName>
        <fullName evidence="5 14">Pyruvate formate-lyase-activating enzyme</fullName>
        <ecNumber evidence="4 14">1.97.1.4</ecNumber>
    </recommendedName>
</protein>
<evidence type="ECO:0000256" key="2">
    <source>
        <dbReference type="ARBA" id="ARBA00004496"/>
    </source>
</evidence>
<keyword evidence="17" id="KW-1185">Reference proteome</keyword>
<name>A0A099WAR7_9LIST</name>
<keyword evidence="16" id="KW-0456">Lyase</keyword>
<comment type="similarity">
    <text evidence="3 14">Belongs to the organic radical-activating enzymes family.</text>
</comment>
<reference evidence="16 17" key="1">
    <citation type="submission" date="2014-05" db="EMBL/GenBank/DDBJ databases">
        <title>Novel Listeriaceae from food processing environments.</title>
        <authorList>
            <person name="den Bakker H.C."/>
        </authorList>
    </citation>
    <scope>NUCLEOTIDE SEQUENCE [LARGE SCALE GENOMIC DNA]</scope>
    <source>
        <strain evidence="16 17">FSL A5-0281</strain>
    </source>
</reference>
<evidence type="ECO:0000256" key="7">
    <source>
        <dbReference type="ARBA" id="ARBA00022490"/>
    </source>
</evidence>
<comment type="caution">
    <text evidence="16">The sequence shown here is derived from an EMBL/GenBank/DDBJ whole genome shotgun (WGS) entry which is preliminary data.</text>
</comment>
<gene>
    <name evidence="16" type="ORF">EP57_06750</name>
</gene>
<keyword evidence="8 14" id="KW-0949">S-adenosyl-L-methionine</keyword>
<sequence length="248" mass="28155">MSEVIGRVHSVETMGTVDGPGIRFIVFMQGCLLRCQFCHNPDTWKIGIGEERTAQDVFEEAYKYKAFMDASGGGITVSGGEPLLQVDFLIELFTLCKKAGIHTTIDSCGGCFTRDPEFIEKLDRLMEVTDLILLDIKQIDPEKHLKLTTRPNAPILDFAQYLADKNQPIWVRHVLIPTKTDDPNDLTKLHEFITTLPNVERVEVLPYHTMGVYKWENLGIRYPLEGIEPPEDNVVTMANQILETQKYN</sequence>
<dbReference type="SFLD" id="SFLDS00029">
    <property type="entry name" value="Radical_SAM"/>
    <property type="match status" value="1"/>
</dbReference>
<keyword evidence="11 14" id="KW-0408">Iron</keyword>
<keyword evidence="16" id="KW-0670">Pyruvate</keyword>
<keyword evidence="12 14" id="KW-0411">Iron-sulfur</keyword>
<dbReference type="Gene3D" id="3.20.20.70">
    <property type="entry name" value="Aldolase class I"/>
    <property type="match status" value="1"/>
</dbReference>
<accession>A0A099WAR7</accession>
<dbReference type="NCBIfam" id="TIGR02493">
    <property type="entry name" value="PFLA"/>
    <property type="match status" value="1"/>
</dbReference>
<comment type="function">
    <text evidence="1 14">Activation of pyruvate formate-lyase under anaerobic conditions by generation of an organic free radical, using S-adenosylmethionine and reduced flavodoxin as cosubstrates to produce 5'-deoxy-adenosine.</text>
</comment>
<dbReference type="InterPro" id="IPR013785">
    <property type="entry name" value="Aldolase_TIM"/>
</dbReference>
<evidence type="ECO:0000256" key="14">
    <source>
        <dbReference type="RuleBase" id="RU362053"/>
    </source>
</evidence>
<dbReference type="Pfam" id="PF04055">
    <property type="entry name" value="Radical_SAM"/>
    <property type="match status" value="1"/>
</dbReference>
<evidence type="ECO:0000256" key="8">
    <source>
        <dbReference type="ARBA" id="ARBA00022691"/>
    </source>
</evidence>
<dbReference type="InterPro" id="IPR034465">
    <property type="entry name" value="Pyruvate_for-lyase_activase"/>
</dbReference>
<evidence type="ECO:0000256" key="13">
    <source>
        <dbReference type="ARBA" id="ARBA00047533"/>
    </source>
</evidence>
<evidence type="ECO:0000313" key="17">
    <source>
        <dbReference type="Proteomes" id="UP000029844"/>
    </source>
</evidence>
<dbReference type="SFLD" id="SFLDF00278">
    <property type="entry name" value="pyruvate_formate-lyase_activas"/>
    <property type="match status" value="1"/>
</dbReference>
<evidence type="ECO:0000313" key="16">
    <source>
        <dbReference type="EMBL" id="KGL41533.1"/>
    </source>
</evidence>
<evidence type="ECO:0000256" key="1">
    <source>
        <dbReference type="ARBA" id="ARBA00003141"/>
    </source>
</evidence>
<dbReference type="STRING" id="1552123.EP57_06750"/>
<dbReference type="EC" id="1.97.1.4" evidence="4 14"/>
<dbReference type="PIRSF" id="PIRSF000371">
    <property type="entry name" value="PFL_act_enz"/>
    <property type="match status" value="1"/>
</dbReference>
<keyword evidence="10 14" id="KW-0560">Oxidoreductase</keyword>
<dbReference type="InterPro" id="IPR040074">
    <property type="entry name" value="BssD/PflA/YjjW"/>
</dbReference>
<comment type="subcellular location">
    <subcellularLocation>
        <location evidence="2 14">Cytoplasm</location>
    </subcellularLocation>
</comment>
<dbReference type="GO" id="GO:0016829">
    <property type="term" value="F:lyase activity"/>
    <property type="evidence" value="ECO:0007669"/>
    <property type="project" value="UniProtKB-KW"/>
</dbReference>
<dbReference type="CDD" id="cd01335">
    <property type="entry name" value="Radical_SAM"/>
    <property type="match status" value="1"/>
</dbReference>
<dbReference type="InterPro" id="IPR001989">
    <property type="entry name" value="Radical_activat_CS"/>
</dbReference>
<comment type="catalytic activity">
    <reaction evidence="13 14">
        <text>glycyl-[formate C-acetyltransferase] + reduced [flavodoxin] + S-adenosyl-L-methionine = glycin-2-yl radical-[formate C-acetyltransferase] + semiquinone [flavodoxin] + 5'-deoxyadenosine + L-methionine + H(+)</text>
        <dbReference type="Rhea" id="RHEA:19225"/>
        <dbReference type="Rhea" id="RHEA-COMP:10622"/>
        <dbReference type="Rhea" id="RHEA-COMP:12190"/>
        <dbReference type="Rhea" id="RHEA-COMP:12191"/>
        <dbReference type="Rhea" id="RHEA-COMP:14480"/>
        <dbReference type="ChEBI" id="CHEBI:15378"/>
        <dbReference type="ChEBI" id="CHEBI:17319"/>
        <dbReference type="ChEBI" id="CHEBI:29947"/>
        <dbReference type="ChEBI" id="CHEBI:32722"/>
        <dbReference type="ChEBI" id="CHEBI:57618"/>
        <dbReference type="ChEBI" id="CHEBI:57844"/>
        <dbReference type="ChEBI" id="CHEBI:59789"/>
        <dbReference type="ChEBI" id="CHEBI:140311"/>
        <dbReference type="EC" id="1.97.1.4"/>
    </reaction>
</comment>
<evidence type="ECO:0000256" key="9">
    <source>
        <dbReference type="ARBA" id="ARBA00022723"/>
    </source>
</evidence>
<dbReference type="GO" id="GO:0051539">
    <property type="term" value="F:4 iron, 4 sulfur cluster binding"/>
    <property type="evidence" value="ECO:0007669"/>
    <property type="project" value="UniProtKB-UniRule"/>
</dbReference>
<keyword evidence="6 14" id="KW-0004">4Fe-4S</keyword>
<dbReference type="eggNOG" id="COG1180">
    <property type="taxonomic scope" value="Bacteria"/>
</dbReference>
<evidence type="ECO:0000256" key="4">
    <source>
        <dbReference type="ARBA" id="ARBA00012303"/>
    </source>
</evidence>
<dbReference type="SFLD" id="SFLDG01066">
    <property type="entry name" value="organic_radical-activating_enz"/>
    <property type="match status" value="1"/>
</dbReference>
<evidence type="ECO:0000256" key="11">
    <source>
        <dbReference type="ARBA" id="ARBA00023004"/>
    </source>
</evidence>
<evidence type="ECO:0000256" key="5">
    <source>
        <dbReference type="ARBA" id="ARBA00021356"/>
    </source>
</evidence>
<keyword evidence="9 14" id="KW-0479">Metal-binding</keyword>
<feature type="domain" description="Radical SAM core" evidence="15">
    <location>
        <begin position="17"/>
        <end position="248"/>
    </location>
</feature>
<keyword evidence="7 14" id="KW-0963">Cytoplasm</keyword>
<dbReference type="Proteomes" id="UP000029844">
    <property type="component" value="Unassembled WGS sequence"/>
</dbReference>
<dbReference type="InterPro" id="IPR058240">
    <property type="entry name" value="rSAM_sf"/>
</dbReference>
<organism evidence="16 17">
    <name type="scientific">Listeria booriae</name>
    <dbReference type="NCBI Taxonomy" id="1552123"/>
    <lineage>
        <taxon>Bacteria</taxon>
        <taxon>Bacillati</taxon>
        <taxon>Bacillota</taxon>
        <taxon>Bacilli</taxon>
        <taxon>Bacillales</taxon>
        <taxon>Listeriaceae</taxon>
        <taxon>Listeria</taxon>
    </lineage>
</organism>
<dbReference type="PROSITE" id="PS01087">
    <property type="entry name" value="RADICAL_ACTIVATING"/>
    <property type="match status" value="1"/>
</dbReference>
<dbReference type="InterPro" id="IPR007197">
    <property type="entry name" value="rSAM"/>
</dbReference>
<dbReference type="PANTHER" id="PTHR30352">
    <property type="entry name" value="PYRUVATE FORMATE-LYASE-ACTIVATING ENZYME"/>
    <property type="match status" value="1"/>
</dbReference>